<dbReference type="GO" id="GO:0009273">
    <property type="term" value="P:peptidoglycan-based cell wall biogenesis"/>
    <property type="evidence" value="ECO:0007669"/>
    <property type="project" value="TreeGrafter"/>
</dbReference>
<keyword evidence="3" id="KW-1185">Reference proteome</keyword>
<evidence type="ECO:0000313" key="2">
    <source>
        <dbReference type="EMBL" id="ABV91934.1"/>
    </source>
</evidence>
<feature type="transmembrane region" description="Helical" evidence="1">
    <location>
        <begin position="249"/>
        <end position="272"/>
    </location>
</feature>
<keyword evidence="2" id="KW-0548">Nucleotidyltransferase</keyword>
<sequence length="316" mass="34651">MTEPTLPFAWEITAIGGLLVLATVIARLLRQRLSPSGENATIENLNARIMAWWAISALVALFSLGGDAGVVTLFGICAFAALREFMTLTAKRTADHWAIAASFFVVLPVQFLLVGLGWYGLYTVFIPVYAFLLLPILSALQGDRTDFLERVAETQWALMICVFCMSHVPALLTLNIPGGEDRMILLLAFLVIVVQSTDVLQYSWSKLIGRRKIAPTLSRTKTWQGMIGGIASATLLGAALYWITPFAPWQAALLACLAATVGFFGTLVMTAIKRDRGVKDWGPMFAGQGGFIDRLDSVLFAAPVFFHVVRFFFHTP</sequence>
<dbReference type="GO" id="GO:0005886">
    <property type="term" value="C:plasma membrane"/>
    <property type="evidence" value="ECO:0007669"/>
    <property type="project" value="TreeGrafter"/>
</dbReference>
<dbReference type="GO" id="GO:0004605">
    <property type="term" value="F:phosphatidate cytidylyltransferase activity"/>
    <property type="evidence" value="ECO:0007669"/>
    <property type="project" value="UniProtKB-EC"/>
</dbReference>
<feature type="transmembrane region" description="Helical" evidence="1">
    <location>
        <begin position="49"/>
        <end position="82"/>
    </location>
</feature>
<dbReference type="Proteomes" id="UP000006833">
    <property type="component" value="Chromosome"/>
</dbReference>
<keyword evidence="1" id="KW-0812">Transmembrane</keyword>
<keyword evidence="1" id="KW-1133">Transmembrane helix</keyword>
<dbReference type="PANTHER" id="PTHR43535:SF1">
    <property type="entry name" value="PHOSPHATIDATE CYTIDYLYLTRANSFERASE"/>
    <property type="match status" value="1"/>
</dbReference>
<dbReference type="EMBL" id="CP000830">
    <property type="protein sequence ID" value="ABV91934.1"/>
    <property type="molecule type" value="Genomic_DNA"/>
</dbReference>
<name>A8LLC4_DINSH</name>
<feature type="transmembrane region" description="Helical" evidence="1">
    <location>
        <begin position="119"/>
        <end position="140"/>
    </location>
</feature>
<organism evidence="2 3">
    <name type="scientific">Dinoroseobacter shibae (strain DSM 16493 / NCIMB 14021 / DFL 12)</name>
    <dbReference type="NCBI Taxonomy" id="398580"/>
    <lineage>
        <taxon>Bacteria</taxon>
        <taxon>Pseudomonadati</taxon>
        <taxon>Pseudomonadota</taxon>
        <taxon>Alphaproteobacteria</taxon>
        <taxon>Rhodobacterales</taxon>
        <taxon>Roseobacteraceae</taxon>
        <taxon>Dinoroseobacter</taxon>
    </lineage>
</organism>
<keyword evidence="2" id="KW-0808">Transferase</keyword>
<dbReference type="AlphaFoldDB" id="A8LLC4"/>
<dbReference type="PANTHER" id="PTHR43535">
    <property type="entry name" value="PHOSPHATIDATE CYTIDYLYLTRANSFERASE"/>
    <property type="match status" value="1"/>
</dbReference>
<dbReference type="EC" id="2.7.7.41" evidence="2"/>
<accession>A8LLC4</accession>
<keyword evidence="1" id="KW-0472">Membrane</keyword>
<evidence type="ECO:0000256" key="1">
    <source>
        <dbReference type="SAM" id="Phobius"/>
    </source>
</evidence>
<reference evidence="3" key="1">
    <citation type="journal article" date="2010" name="ISME J.">
        <title>The complete genome sequence of the algal symbiont Dinoroseobacter shibae: a hitchhiker's guide to life in the sea.</title>
        <authorList>
            <person name="Wagner-Dobler I."/>
            <person name="Ballhausen B."/>
            <person name="Berger M."/>
            <person name="Brinkhoff T."/>
            <person name="Buchholz I."/>
            <person name="Bunk B."/>
            <person name="Cypionka H."/>
            <person name="Daniel R."/>
            <person name="Drepper T."/>
            <person name="Gerdts G."/>
            <person name="Hahnke S."/>
            <person name="Han C."/>
            <person name="Jahn D."/>
            <person name="Kalhoefer D."/>
            <person name="Kiss H."/>
            <person name="Klenk H.P."/>
            <person name="Kyrpides N."/>
            <person name="Liebl W."/>
            <person name="Liesegang H."/>
            <person name="Meincke L."/>
            <person name="Pati A."/>
            <person name="Petersen J."/>
            <person name="Piekarski T."/>
            <person name="Pommerenke C."/>
            <person name="Pradella S."/>
            <person name="Pukall R."/>
            <person name="Rabus R."/>
            <person name="Stackebrandt E."/>
            <person name="Thole S."/>
            <person name="Thompson L."/>
            <person name="Tielen P."/>
            <person name="Tomasch J."/>
            <person name="von Jan M."/>
            <person name="Wanphrut N."/>
            <person name="Wichels A."/>
            <person name="Zech H."/>
            <person name="Simon M."/>
        </authorList>
    </citation>
    <scope>NUCLEOTIDE SEQUENCE [LARGE SCALE GENOMIC DNA]</scope>
    <source>
        <strain evidence="3">DSM 16493 / NCIMB 14021 / DFL 12</strain>
    </source>
</reference>
<feature type="transmembrane region" description="Helical" evidence="1">
    <location>
        <begin position="94"/>
        <end position="113"/>
    </location>
</feature>
<evidence type="ECO:0000313" key="3">
    <source>
        <dbReference type="Proteomes" id="UP000006833"/>
    </source>
</evidence>
<feature type="transmembrane region" description="Helical" evidence="1">
    <location>
        <begin position="225"/>
        <end position="243"/>
    </location>
</feature>
<dbReference type="KEGG" id="dsh:Dshi_0185"/>
<dbReference type="STRING" id="398580.Dshi_0185"/>
<dbReference type="eggNOG" id="COG4589">
    <property type="taxonomic scope" value="Bacteria"/>
</dbReference>
<protein>
    <submittedName>
        <fullName evidence="2">Phosphatidate cytidylyltransferase</fullName>
        <ecNumber evidence="2">2.7.7.41</ecNumber>
    </submittedName>
</protein>
<dbReference type="Pfam" id="PF01148">
    <property type="entry name" value="CTP_transf_1"/>
    <property type="match status" value="1"/>
</dbReference>
<feature type="transmembrane region" description="Helical" evidence="1">
    <location>
        <begin position="183"/>
        <end position="204"/>
    </location>
</feature>
<dbReference type="SMR" id="A8LLC4"/>
<dbReference type="OrthoDB" id="9799199at2"/>
<proteinExistence type="predicted"/>
<dbReference type="RefSeq" id="WP_012176867.1">
    <property type="nucleotide sequence ID" value="NC_009952.1"/>
</dbReference>
<dbReference type="HOGENOM" id="CLU_037294_3_0_5"/>
<gene>
    <name evidence="2" type="primary">cdsA2</name>
    <name evidence="2" type="ordered locus">Dshi_0185</name>
</gene>
<feature type="transmembrane region" description="Helical" evidence="1">
    <location>
        <begin position="12"/>
        <end position="29"/>
    </location>
</feature>
<feature type="transmembrane region" description="Helical" evidence="1">
    <location>
        <begin position="156"/>
        <end position="177"/>
    </location>
</feature>